<dbReference type="Proteomes" id="UP000823872">
    <property type="component" value="Chromosome A3"/>
</dbReference>
<organism evidence="3 4">
    <name type="scientific">Felis catus</name>
    <name type="common">Cat</name>
    <name type="synonym">Felis silvestris catus</name>
    <dbReference type="NCBI Taxonomy" id="9685"/>
    <lineage>
        <taxon>Eukaryota</taxon>
        <taxon>Metazoa</taxon>
        <taxon>Chordata</taxon>
        <taxon>Craniata</taxon>
        <taxon>Vertebrata</taxon>
        <taxon>Euteleostomi</taxon>
        <taxon>Mammalia</taxon>
        <taxon>Eutheria</taxon>
        <taxon>Laurasiatheria</taxon>
        <taxon>Carnivora</taxon>
        <taxon>Feliformia</taxon>
        <taxon>Felidae</taxon>
        <taxon>Felinae</taxon>
        <taxon>Felis</taxon>
    </lineage>
</organism>
<dbReference type="Ensembl" id="ENSFCTT00005005470.1">
    <property type="protein sequence ID" value="ENSFCTP00005003319.1"/>
    <property type="gene ID" value="ENSFCTG00005002091.1"/>
</dbReference>
<evidence type="ECO:0000256" key="2">
    <source>
        <dbReference type="SAM" id="MobiDB-lite"/>
    </source>
</evidence>
<evidence type="ECO:0000256" key="1">
    <source>
        <dbReference type="ARBA" id="ARBA00005515"/>
    </source>
</evidence>
<reference evidence="3 4" key="1">
    <citation type="submission" date="2021-02" db="EMBL/GenBank/DDBJ databases">
        <title>Safari Cat Assemblies.</title>
        <authorList>
            <person name="Bredemeyer K.R."/>
            <person name="Murphy W.J."/>
        </authorList>
    </citation>
    <scope>NUCLEOTIDE SEQUENCE [LARGE SCALE GENOMIC DNA]</scope>
</reference>
<sequence>MRYIYVLELAELEEVKVLEPEEDFQQLLLPVINEMLEDSVALTQEWGRAYMQKQQTMADGQYAHPNKNTGGGEASEESTLNHLQNPNDGVKGRVTKRNKKAEEKAKEPMKMAEMLVELVQCIERGESS</sequence>
<reference evidence="3" key="2">
    <citation type="submission" date="2025-08" db="UniProtKB">
        <authorList>
            <consortium name="Ensembl"/>
        </authorList>
    </citation>
    <scope>IDENTIFICATION</scope>
    <source>
        <strain evidence="3">breed Abyssinian</strain>
    </source>
</reference>
<feature type="compositionally biased region" description="Polar residues" evidence="2">
    <location>
        <begin position="77"/>
        <end position="87"/>
    </location>
</feature>
<dbReference type="PANTHER" id="PTHR31324:SF1">
    <property type="entry name" value="MORF4 FAMILY-ASSOCIATED PROTEIN 1"/>
    <property type="match status" value="1"/>
</dbReference>
<name>A0ABI7W2D9_FELCA</name>
<evidence type="ECO:0000313" key="3">
    <source>
        <dbReference type="Ensembl" id="ENSFCTP00005003319.1"/>
    </source>
</evidence>
<accession>A0ABI7W2D9</accession>
<proteinExistence type="inferred from homology"/>
<dbReference type="Pfam" id="PF15155">
    <property type="entry name" value="MRFAP1"/>
    <property type="match status" value="1"/>
</dbReference>
<keyword evidence="4" id="KW-1185">Reference proteome</keyword>
<feature type="region of interest" description="Disordered" evidence="2">
    <location>
        <begin position="57"/>
        <end position="108"/>
    </location>
</feature>
<comment type="similarity">
    <text evidence="1">Belongs to the MORF4 family-associated protein family.</text>
</comment>
<dbReference type="PANTHER" id="PTHR31324">
    <property type="entry name" value="MORF4 FAMILY-ASSOCIATED PROTEIN 1-RELATED"/>
    <property type="match status" value="1"/>
</dbReference>
<reference evidence="3" key="3">
    <citation type="submission" date="2025-09" db="UniProtKB">
        <authorList>
            <consortium name="Ensembl"/>
        </authorList>
    </citation>
    <scope>IDENTIFICATION</scope>
    <source>
        <strain evidence="3">breed Abyssinian</strain>
    </source>
</reference>
<protein>
    <submittedName>
        <fullName evidence="3">Uncharacterized protein</fullName>
    </submittedName>
</protein>
<dbReference type="GeneTree" id="ENSGT00940000155541"/>
<evidence type="ECO:0000313" key="4">
    <source>
        <dbReference type="Proteomes" id="UP000823872"/>
    </source>
</evidence>
<dbReference type="InterPro" id="IPR029254">
    <property type="entry name" value="MRFAP1"/>
</dbReference>